<keyword evidence="2" id="KW-0805">Transcription regulation</keyword>
<dbReference type="CDD" id="cd00067">
    <property type="entry name" value="GAL4"/>
    <property type="match status" value="1"/>
</dbReference>
<evidence type="ECO:0000313" key="8">
    <source>
        <dbReference type="EMBL" id="OJJ43645.1"/>
    </source>
</evidence>
<evidence type="ECO:0000259" key="7">
    <source>
        <dbReference type="PROSITE" id="PS50048"/>
    </source>
</evidence>
<dbReference type="STRING" id="1073090.A0A1L9S916"/>
<dbReference type="GO" id="GO:0016831">
    <property type="term" value="F:carboxy-lyase activity"/>
    <property type="evidence" value="ECO:0007669"/>
    <property type="project" value="TreeGrafter"/>
</dbReference>
<dbReference type="SMART" id="SM00906">
    <property type="entry name" value="Fungal_trans"/>
    <property type="match status" value="1"/>
</dbReference>
<keyword evidence="3" id="KW-0238">DNA-binding</keyword>
<evidence type="ECO:0000256" key="2">
    <source>
        <dbReference type="ARBA" id="ARBA00023015"/>
    </source>
</evidence>
<dbReference type="GeneID" id="34612560"/>
<dbReference type="VEuPathDB" id="FungiDB:ASPZODRAFT_154480"/>
<dbReference type="RefSeq" id="XP_022578155.1">
    <property type="nucleotide sequence ID" value="XM_022726096.1"/>
</dbReference>
<keyword evidence="4" id="KW-0804">Transcription</keyword>
<dbReference type="GO" id="GO:0003677">
    <property type="term" value="F:DNA binding"/>
    <property type="evidence" value="ECO:0007669"/>
    <property type="project" value="UniProtKB-KW"/>
</dbReference>
<name>A0A1L9S916_9EURO</name>
<feature type="domain" description="Zn(2)-C6 fungal-type" evidence="7">
    <location>
        <begin position="31"/>
        <end position="62"/>
    </location>
</feature>
<dbReference type="Gene3D" id="4.10.240.10">
    <property type="entry name" value="Zn(2)-C6 fungal-type DNA-binding domain"/>
    <property type="match status" value="1"/>
</dbReference>
<evidence type="ECO:0000256" key="1">
    <source>
        <dbReference type="ARBA" id="ARBA00022723"/>
    </source>
</evidence>
<dbReference type="PANTHER" id="PTHR43374">
    <property type="entry name" value="FLAVIN PRENYLTRANSFERASE"/>
    <property type="match status" value="1"/>
</dbReference>
<dbReference type="Pfam" id="PF04082">
    <property type="entry name" value="Fungal_trans"/>
    <property type="match status" value="1"/>
</dbReference>
<dbReference type="EMBL" id="KV878351">
    <property type="protein sequence ID" value="OJJ43645.1"/>
    <property type="molecule type" value="Genomic_DNA"/>
</dbReference>
<evidence type="ECO:0000256" key="6">
    <source>
        <dbReference type="SAM" id="MobiDB-lite"/>
    </source>
</evidence>
<evidence type="ECO:0000256" key="5">
    <source>
        <dbReference type="ARBA" id="ARBA00023242"/>
    </source>
</evidence>
<dbReference type="PANTHER" id="PTHR43374:SF1">
    <property type="entry name" value="FLAVIN PRENYLTRANSFERASE PAD1, MITOCHONDRIAL"/>
    <property type="match status" value="1"/>
</dbReference>
<dbReference type="PROSITE" id="PS00463">
    <property type="entry name" value="ZN2_CY6_FUNGAL_1"/>
    <property type="match status" value="1"/>
</dbReference>
<accession>A0A1L9S916</accession>
<dbReference type="PROSITE" id="PS50048">
    <property type="entry name" value="ZN2_CY6_FUNGAL_2"/>
    <property type="match status" value="1"/>
</dbReference>
<proteinExistence type="predicted"/>
<dbReference type="GO" id="GO:0008270">
    <property type="term" value="F:zinc ion binding"/>
    <property type="evidence" value="ECO:0007669"/>
    <property type="project" value="InterPro"/>
</dbReference>
<keyword evidence="9" id="KW-1185">Reference proteome</keyword>
<dbReference type="OrthoDB" id="1747771at2759"/>
<keyword evidence="5" id="KW-0539">Nucleus</keyword>
<dbReference type="InterPro" id="IPR036864">
    <property type="entry name" value="Zn2-C6_fun-type_DNA-bd_sf"/>
</dbReference>
<dbReference type="CDD" id="cd12148">
    <property type="entry name" value="fungal_TF_MHR"/>
    <property type="match status" value="1"/>
</dbReference>
<dbReference type="SUPFAM" id="SSF57701">
    <property type="entry name" value="Zn2/Cys6 DNA-binding domain"/>
    <property type="match status" value="1"/>
</dbReference>
<sequence length="659" mass="74114">MPTRSSTRPSVDRQQIDRVLKLRRQQREARACYPCRQRKVKCDNAQPCRTCRKRGHPDICVYDVDQSNESERRPLEGSRLLSPARDQAQRSPPQAGVQGVQDQDWDAVTPRSNPERDVNYSGDNSLVSILRFRAQGCDGTMAQELAPVLGLQNTYNIYPFMEAKLPQDRWSELVKVAPQRDEVLKYFHFHRTLAHPFNPILVDIDRFEADMCAYLNAYAAGEIQDPQVISERWANEKSIGLISLLLATLASGAHFSDLENPRRSEVCRELARRAFQALRLANFLFRPSLDIVQTLLILGNTLQNNGQSDAAWALLGTTVRLAQALGLHREKSFSSFPESVKSKAISLWNTIIWQDSLLSLCYDRPPIASAKGWNLDQTFATCSDLSYVEIMRYNCFLGIEITSGEQQFQDASRALDALSKLDEVYSRAQAHLQDRGSCTTLHQNLEHLALKMHISSMISILCRPAIKSTAGAAADPEASLRTRAKQSLLDATKAFLDFQALSTVPLRTWSMVHTVLSSTLLLCIWDETRNEPLCLDTQQKVIEVFSGAESATNDDGRPLQENSQWLSERHIKTLVTLRNAVQSSTSHHLPSRPTTTAVQTQRLVSDDLNATSPLQQCENVPPNFGHSHISPVTYLDSIMNVPLFDFSLEDGLLEKPLWT</sequence>
<dbReference type="InterPro" id="IPR001138">
    <property type="entry name" value="Zn2Cys6_DnaBD"/>
</dbReference>
<organism evidence="8 9">
    <name type="scientific">Penicilliopsis zonata CBS 506.65</name>
    <dbReference type="NCBI Taxonomy" id="1073090"/>
    <lineage>
        <taxon>Eukaryota</taxon>
        <taxon>Fungi</taxon>
        <taxon>Dikarya</taxon>
        <taxon>Ascomycota</taxon>
        <taxon>Pezizomycotina</taxon>
        <taxon>Eurotiomycetes</taxon>
        <taxon>Eurotiomycetidae</taxon>
        <taxon>Eurotiales</taxon>
        <taxon>Aspergillaceae</taxon>
        <taxon>Penicilliopsis</taxon>
    </lineage>
</organism>
<dbReference type="InterPro" id="IPR004507">
    <property type="entry name" value="UbiX-like"/>
</dbReference>
<evidence type="ECO:0000313" key="9">
    <source>
        <dbReference type="Proteomes" id="UP000184188"/>
    </source>
</evidence>
<dbReference type="Proteomes" id="UP000184188">
    <property type="component" value="Unassembled WGS sequence"/>
</dbReference>
<dbReference type="AlphaFoldDB" id="A0A1L9S916"/>
<dbReference type="GO" id="GO:0000981">
    <property type="term" value="F:DNA-binding transcription factor activity, RNA polymerase II-specific"/>
    <property type="evidence" value="ECO:0007669"/>
    <property type="project" value="InterPro"/>
</dbReference>
<evidence type="ECO:0000256" key="4">
    <source>
        <dbReference type="ARBA" id="ARBA00023163"/>
    </source>
</evidence>
<gene>
    <name evidence="8" type="ORF">ASPZODRAFT_154480</name>
</gene>
<reference evidence="9" key="1">
    <citation type="journal article" date="2017" name="Genome Biol.">
        <title>Comparative genomics reveals high biological diversity and specific adaptations in the industrially and medically important fungal genus Aspergillus.</title>
        <authorList>
            <person name="de Vries R.P."/>
            <person name="Riley R."/>
            <person name="Wiebenga A."/>
            <person name="Aguilar-Osorio G."/>
            <person name="Amillis S."/>
            <person name="Uchima C.A."/>
            <person name="Anderluh G."/>
            <person name="Asadollahi M."/>
            <person name="Askin M."/>
            <person name="Barry K."/>
            <person name="Battaglia E."/>
            <person name="Bayram O."/>
            <person name="Benocci T."/>
            <person name="Braus-Stromeyer S.A."/>
            <person name="Caldana C."/>
            <person name="Canovas D."/>
            <person name="Cerqueira G.C."/>
            <person name="Chen F."/>
            <person name="Chen W."/>
            <person name="Choi C."/>
            <person name="Clum A."/>
            <person name="Dos Santos R.A."/>
            <person name="Damasio A.R."/>
            <person name="Diallinas G."/>
            <person name="Emri T."/>
            <person name="Fekete E."/>
            <person name="Flipphi M."/>
            <person name="Freyberg S."/>
            <person name="Gallo A."/>
            <person name="Gournas C."/>
            <person name="Habgood R."/>
            <person name="Hainaut M."/>
            <person name="Harispe M.L."/>
            <person name="Henrissat B."/>
            <person name="Hilden K.S."/>
            <person name="Hope R."/>
            <person name="Hossain A."/>
            <person name="Karabika E."/>
            <person name="Karaffa L."/>
            <person name="Karanyi Z."/>
            <person name="Krasevec N."/>
            <person name="Kuo A."/>
            <person name="Kusch H."/>
            <person name="LaButti K."/>
            <person name="Lagendijk E.L."/>
            <person name="Lapidus A."/>
            <person name="Levasseur A."/>
            <person name="Lindquist E."/>
            <person name="Lipzen A."/>
            <person name="Logrieco A.F."/>
            <person name="MacCabe A."/>
            <person name="Maekelae M.R."/>
            <person name="Malavazi I."/>
            <person name="Melin P."/>
            <person name="Meyer V."/>
            <person name="Mielnichuk N."/>
            <person name="Miskei M."/>
            <person name="Molnar A.P."/>
            <person name="Mule G."/>
            <person name="Ngan C.Y."/>
            <person name="Orejas M."/>
            <person name="Orosz E."/>
            <person name="Ouedraogo J.P."/>
            <person name="Overkamp K.M."/>
            <person name="Park H.-S."/>
            <person name="Perrone G."/>
            <person name="Piumi F."/>
            <person name="Punt P.J."/>
            <person name="Ram A.F."/>
            <person name="Ramon A."/>
            <person name="Rauscher S."/>
            <person name="Record E."/>
            <person name="Riano-Pachon D.M."/>
            <person name="Robert V."/>
            <person name="Roehrig J."/>
            <person name="Ruller R."/>
            <person name="Salamov A."/>
            <person name="Salih N.S."/>
            <person name="Samson R.A."/>
            <person name="Sandor E."/>
            <person name="Sanguinetti M."/>
            <person name="Schuetze T."/>
            <person name="Sepcic K."/>
            <person name="Shelest E."/>
            <person name="Sherlock G."/>
            <person name="Sophianopoulou V."/>
            <person name="Squina F.M."/>
            <person name="Sun H."/>
            <person name="Susca A."/>
            <person name="Todd R.B."/>
            <person name="Tsang A."/>
            <person name="Unkles S.E."/>
            <person name="van de Wiele N."/>
            <person name="van Rossen-Uffink D."/>
            <person name="Oliveira J.V."/>
            <person name="Vesth T.C."/>
            <person name="Visser J."/>
            <person name="Yu J.-H."/>
            <person name="Zhou M."/>
            <person name="Andersen M.R."/>
            <person name="Archer D.B."/>
            <person name="Baker S.E."/>
            <person name="Benoit I."/>
            <person name="Brakhage A.A."/>
            <person name="Braus G.H."/>
            <person name="Fischer R."/>
            <person name="Frisvad J.C."/>
            <person name="Goldman G.H."/>
            <person name="Houbraken J."/>
            <person name="Oakley B."/>
            <person name="Pocsi I."/>
            <person name="Scazzocchio C."/>
            <person name="Seiboth B."/>
            <person name="vanKuyk P.A."/>
            <person name="Wortman J."/>
            <person name="Dyer P.S."/>
            <person name="Grigoriev I.V."/>
        </authorList>
    </citation>
    <scope>NUCLEOTIDE SEQUENCE [LARGE SCALE GENOMIC DNA]</scope>
    <source>
        <strain evidence="9">CBS 506.65</strain>
    </source>
</reference>
<dbReference type="GO" id="GO:0006351">
    <property type="term" value="P:DNA-templated transcription"/>
    <property type="evidence" value="ECO:0007669"/>
    <property type="project" value="InterPro"/>
</dbReference>
<feature type="region of interest" description="Disordered" evidence="6">
    <location>
        <begin position="67"/>
        <end position="120"/>
    </location>
</feature>
<evidence type="ECO:0000256" key="3">
    <source>
        <dbReference type="ARBA" id="ARBA00023125"/>
    </source>
</evidence>
<dbReference type="InterPro" id="IPR007219">
    <property type="entry name" value="XnlR_reg_dom"/>
</dbReference>
<protein>
    <recommendedName>
        <fullName evidence="7">Zn(2)-C6 fungal-type domain-containing protein</fullName>
    </recommendedName>
</protein>
<dbReference type="SMART" id="SM00066">
    <property type="entry name" value="GAL4"/>
    <property type="match status" value="1"/>
</dbReference>
<keyword evidence="1" id="KW-0479">Metal-binding</keyword>
<dbReference type="Pfam" id="PF00172">
    <property type="entry name" value="Zn_clus"/>
    <property type="match status" value="1"/>
</dbReference>